<organism evidence="2 3">
    <name type="scientific">Aquilegia coerulea</name>
    <name type="common">Rocky mountain columbine</name>
    <dbReference type="NCBI Taxonomy" id="218851"/>
    <lineage>
        <taxon>Eukaryota</taxon>
        <taxon>Viridiplantae</taxon>
        <taxon>Streptophyta</taxon>
        <taxon>Embryophyta</taxon>
        <taxon>Tracheophyta</taxon>
        <taxon>Spermatophyta</taxon>
        <taxon>Magnoliopsida</taxon>
        <taxon>Ranunculales</taxon>
        <taxon>Ranunculaceae</taxon>
        <taxon>Thalictroideae</taxon>
        <taxon>Aquilegia</taxon>
    </lineage>
</organism>
<dbReference type="InParanoid" id="A0A2G5EK76"/>
<accession>A0A2G5EK76</accession>
<dbReference type="STRING" id="218851.A0A2G5EK76"/>
<dbReference type="InterPro" id="IPR036047">
    <property type="entry name" value="F-box-like_dom_sf"/>
</dbReference>
<protein>
    <recommendedName>
        <fullName evidence="1">KIB1-4 beta-propeller domain-containing protein</fullName>
    </recommendedName>
</protein>
<gene>
    <name evidence="2" type="ORF">AQUCO_00700486v1</name>
</gene>
<reference evidence="2 3" key="1">
    <citation type="submission" date="2017-09" db="EMBL/GenBank/DDBJ databases">
        <title>WGS assembly of Aquilegia coerulea Goldsmith.</title>
        <authorList>
            <person name="Hodges S."/>
            <person name="Kramer E."/>
            <person name="Nordborg M."/>
            <person name="Tomkins J."/>
            <person name="Borevitz J."/>
            <person name="Derieg N."/>
            <person name="Yan J."/>
            <person name="Mihaltcheva S."/>
            <person name="Hayes R.D."/>
            <person name="Rokhsar D."/>
        </authorList>
    </citation>
    <scope>NUCLEOTIDE SEQUENCE [LARGE SCALE GENOMIC DNA]</scope>
    <source>
        <strain evidence="3">cv. Goldsmith</strain>
    </source>
</reference>
<feature type="domain" description="KIB1-4 beta-propeller" evidence="1">
    <location>
        <begin position="80"/>
        <end position="369"/>
    </location>
</feature>
<dbReference type="EMBL" id="KZ305024">
    <property type="protein sequence ID" value="PIA56165.1"/>
    <property type="molecule type" value="Genomic_DNA"/>
</dbReference>
<dbReference type="InterPro" id="IPR005174">
    <property type="entry name" value="KIB1-4_b-propeller"/>
</dbReference>
<dbReference type="PANTHER" id="PTHR44259">
    <property type="entry name" value="OS07G0183000 PROTEIN-RELATED"/>
    <property type="match status" value="1"/>
</dbReference>
<sequence length="406" mass="47072">MANNNMPDWEKLPNHVLAVILHKLINNYINIKDYIYFSAVCRSWHSVYFEEVHVRLFHHKGQIPLLMLPGKNLYDEALSFYNLTDKRLCSIPVPVGAISFVEDFDFLSSHGWLVKGDDLETNHVRLLNPFLLVGNVIDLPPISKKRSSTWLDDEGDRYYNYYMKKVVLSANPLVNPNYTIMAIVDATCLVYCKPGDKVWTKVDTMRSVRMCDIIYHKDQFYFVRQNGQVFVCDLNHSHHPPVSLVAPAPNATERLYTTEGMYLVESTTKDLLLIIRIRCPFSFNDVTHGFTVFKLDNIKHTWIEVKNLCNQAVFIGNNSSFSLSTSDFPGCNPNCIYYTDDNNILNKLRCDRYSIEDLKDRHYDMGVFNLEDRSIERYYPTEPVNPKDPSPIWLEPTLKLPSLLSY</sequence>
<dbReference type="InterPro" id="IPR050942">
    <property type="entry name" value="F-box_BR-signaling"/>
</dbReference>
<evidence type="ECO:0000259" key="1">
    <source>
        <dbReference type="Pfam" id="PF03478"/>
    </source>
</evidence>
<dbReference type="Gene3D" id="1.20.1280.50">
    <property type="match status" value="1"/>
</dbReference>
<dbReference type="AlphaFoldDB" id="A0A2G5EK76"/>
<evidence type="ECO:0000313" key="3">
    <source>
        <dbReference type="Proteomes" id="UP000230069"/>
    </source>
</evidence>
<dbReference type="Proteomes" id="UP000230069">
    <property type="component" value="Unassembled WGS sequence"/>
</dbReference>
<dbReference type="PANTHER" id="PTHR44259:SF107">
    <property type="entry name" value="F-BOX PROTEIN SKIP23-LIKE"/>
    <property type="match status" value="1"/>
</dbReference>
<keyword evidence="3" id="KW-1185">Reference proteome</keyword>
<dbReference type="SUPFAM" id="SSF81383">
    <property type="entry name" value="F-box domain"/>
    <property type="match status" value="1"/>
</dbReference>
<evidence type="ECO:0000313" key="2">
    <source>
        <dbReference type="EMBL" id="PIA56165.1"/>
    </source>
</evidence>
<dbReference type="OrthoDB" id="642536at2759"/>
<name>A0A2G5EK76_AQUCA</name>
<dbReference type="Pfam" id="PF03478">
    <property type="entry name" value="Beta-prop_KIB1-4"/>
    <property type="match status" value="1"/>
</dbReference>
<proteinExistence type="predicted"/>